<comment type="subcellular location">
    <subcellularLocation>
        <location evidence="1">Membrane</location>
    </subcellularLocation>
</comment>
<dbReference type="PANTHER" id="PTHR46840">
    <property type="entry name" value="ARMADILLO REPEAT-CONTAINING PROTEIN 1"/>
    <property type="match status" value="1"/>
</dbReference>
<keyword evidence="2" id="KW-0472">Membrane</keyword>
<evidence type="ECO:0000256" key="1">
    <source>
        <dbReference type="ARBA" id="ARBA00004370"/>
    </source>
</evidence>
<organism evidence="4 5">
    <name type="scientific">Bos mutus</name>
    <name type="common">wild yak</name>
    <dbReference type="NCBI Taxonomy" id="72004"/>
    <lineage>
        <taxon>Eukaryota</taxon>
        <taxon>Metazoa</taxon>
        <taxon>Chordata</taxon>
        <taxon>Craniata</taxon>
        <taxon>Vertebrata</taxon>
        <taxon>Euteleostomi</taxon>
        <taxon>Mammalia</taxon>
        <taxon>Eutheria</taxon>
        <taxon>Laurasiatheria</taxon>
        <taxon>Artiodactyla</taxon>
        <taxon>Ruminantia</taxon>
        <taxon>Pecora</taxon>
        <taxon>Bovidae</taxon>
        <taxon>Bovinae</taxon>
        <taxon>Bos</taxon>
    </lineage>
</organism>
<evidence type="ECO:0000256" key="3">
    <source>
        <dbReference type="SAM" id="MobiDB-lite"/>
    </source>
</evidence>
<reference evidence="4" key="1">
    <citation type="submission" date="2019-10" db="EMBL/GenBank/DDBJ databases">
        <title>The sequence and de novo assembly of the wild yak genome.</title>
        <authorList>
            <person name="Liu Y."/>
        </authorList>
    </citation>
    <scope>NUCLEOTIDE SEQUENCE [LARGE SCALE GENOMIC DNA]</scope>
    <source>
        <strain evidence="4">WY2019</strain>
    </source>
</reference>
<dbReference type="EMBL" id="VBQZ03000008">
    <property type="protein sequence ID" value="MXQ81555.1"/>
    <property type="molecule type" value="Genomic_DNA"/>
</dbReference>
<dbReference type="AlphaFoldDB" id="A0A6B0QVK7"/>
<gene>
    <name evidence="4" type="ORF">E5288_WYG011892</name>
</gene>
<evidence type="ECO:0000313" key="5">
    <source>
        <dbReference type="Proteomes" id="UP000322234"/>
    </source>
</evidence>
<dbReference type="PANTHER" id="PTHR46840:SF1">
    <property type="entry name" value="ARMADILLO REPEAT-CONTAINING PROTEIN 1"/>
    <property type="match status" value="1"/>
</dbReference>
<proteinExistence type="predicted"/>
<evidence type="ECO:0000313" key="4">
    <source>
        <dbReference type="EMBL" id="MXQ81555.1"/>
    </source>
</evidence>
<feature type="compositionally biased region" description="Basic and acidic residues" evidence="3">
    <location>
        <begin position="82"/>
        <end position="96"/>
    </location>
</feature>
<dbReference type="InterPro" id="IPR016617">
    <property type="entry name" value="ARMC1"/>
</dbReference>
<accession>A0A6B0QVK7</accession>
<feature type="region of interest" description="Disordered" evidence="3">
    <location>
        <begin position="75"/>
        <end position="114"/>
    </location>
</feature>
<evidence type="ECO:0000256" key="2">
    <source>
        <dbReference type="ARBA" id="ARBA00023136"/>
    </source>
</evidence>
<name>A0A6B0QVK7_9CETA</name>
<comment type="caution">
    <text evidence="4">The sequence shown here is derived from an EMBL/GenBank/DDBJ whole genome shotgun (WGS) entry which is preliminary data.</text>
</comment>
<dbReference type="GO" id="GO:0016020">
    <property type="term" value="C:membrane"/>
    <property type="evidence" value="ECO:0007669"/>
    <property type="project" value="UniProtKB-SubCell"/>
</dbReference>
<sequence length="114" mass="12824">MSLCEVALLKIKGVISFTFQMAVQRCVVRIHSDRKALASAIASTQFMKAQQVVKSKSGEEILVPFQDTPVEVEQNTELPDYLPEHESPTKEQDKVGRTRRCPRWAPTRRAEPAG</sequence>
<keyword evidence="5" id="KW-1185">Reference proteome</keyword>
<protein>
    <submittedName>
        <fullName evidence="4">Uncharacterized protein</fullName>
    </submittedName>
</protein>
<dbReference type="Proteomes" id="UP000322234">
    <property type="component" value="Unassembled WGS sequence"/>
</dbReference>